<dbReference type="InterPro" id="IPR036554">
    <property type="entry name" value="GHMP_kinase_C_sf"/>
</dbReference>
<evidence type="ECO:0000313" key="4">
    <source>
        <dbReference type="Proteomes" id="UP000561271"/>
    </source>
</evidence>
<dbReference type="GO" id="GO:0004335">
    <property type="term" value="F:galactokinase activity"/>
    <property type="evidence" value="ECO:0007669"/>
    <property type="project" value="TreeGrafter"/>
</dbReference>
<dbReference type="RefSeq" id="WP_176232173.1">
    <property type="nucleotide sequence ID" value="NZ_BLSC01000322.1"/>
</dbReference>
<evidence type="ECO:0000313" key="3">
    <source>
        <dbReference type="EMBL" id="GFP38089.1"/>
    </source>
</evidence>
<keyword evidence="3" id="KW-0418">Kinase</keyword>
<dbReference type="GO" id="GO:0006012">
    <property type="term" value="P:galactose metabolic process"/>
    <property type="evidence" value="ECO:0007669"/>
    <property type="project" value="TreeGrafter"/>
</dbReference>
<protein>
    <submittedName>
        <fullName evidence="3">Galactokinase</fullName>
    </submittedName>
</protein>
<dbReference type="GO" id="GO:0005524">
    <property type="term" value="F:ATP binding"/>
    <property type="evidence" value="ECO:0007669"/>
    <property type="project" value="UniProtKB-KW"/>
</dbReference>
<dbReference type="GO" id="GO:0005829">
    <property type="term" value="C:cytosol"/>
    <property type="evidence" value="ECO:0007669"/>
    <property type="project" value="TreeGrafter"/>
</dbReference>
<reference evidence="3 4" key="1">
    <citation type="journal article" date="2020" name="Front. Microbiol.">
        <title>Single-cell genomics of novel Actinobacteria with the Wood-Ljungdahl pathway discovered in a serpentinizing system.</title>
        <authorList>
            <person name="Merino N."/>
            <person name="Kawai M."/>
            <person name="Boyd E.S."/>
            <person name="Colman D.R."/>
            <person name="McGlynn S.E."/>
            <person name="Nealson K.H."/>
            <person name="Kurokawa K."/>
            <person name="Hongoh Y."/>
        </authorList>
    </citation>
    <scope>NUCLEOTIDE SEQUENCE [LARGE SCALE GENOMIC DNA]</scope>
    <source>
        <strain evidence="3 4">S44</strain>
    </source>
</reference>
<dbReference type="Proteomes" id="UP000561271">
    <property type="component" value="Unassembled WGS sequence"/>
</dbReference>
<dbReference type="SUPFAM" id="SSF55060">
    <property type="entry name" value="GHMP Kinase, C-terminal domain"/>
    <property type="match status" value="1"/>
</dbReference>
<comment type="caution">
    <text evidence="3">The sequence shown here is derived from an EMBL/GenBank/DDBJ whole genome shotgun (WGS) entry which is preliminary data.</text>
</comment>
<name>A0A6V8Q010_9ACTN</name>
<dbReference type="PANTHER" id="PTHR10457">
    <property type="entry name" value="MEVALONATE KINASE/GALACTOKINASE"/>
    <property type="match status" value="1"/>
</dbReference>
<keyword evidence="3" id="KW-0808">Transferase</keyword>
<keyword evidence="1" id="KW-0547">Nucleotide-binding</keyword>
<evidence type="ECO:0000256" key="2">
    <source>
        <dbReference type="ARBA" id="ARBA00022840"/>
    </source>
</evidence>
<accession>A0A6V8Q010</accession>
<organism evidence="3 4">
    <name type="scientific">Candidatus Hakubella thermalkaliphila</name>
    <dbReference type="NCBI Taxonomy" id="2754717"/>
    <lineage>
        <taxon>Bacteria</taxon>
        <taxon>Bacillati</taxon>
        <taxon>Actinomycetota</taxon>
        <taxon>Actinomycetota incertae sedis</taxon>
        <taxon>Candidatus Hakubellales</taxon>
        <taxon>Candidatus Hakubellaceae</taxon>
        <taxon>Candidatus Hakubella</taxon>
    </lineage>
</organism>
<dbReference type="Gene3D" id="3.30.70.890">
    <property type="entry name" value="GHMP kinase, C-terminal domain"/>
    <property type="match status" value="1"/>
</dbReference>
<keyword evidence="2" id="KW-0067">ATP-binding</keyword>
<sequence length="115" mass="13198">MDSKLGRDLASTEYNIRRAKCEEALNLLKSQLPEVTSLRDVTLAQLERMEEKLGKKLAQRVRHVLSENQRVLKAKEALQKGDLHHLGRLLVQSPLSLRDDFDAVFLSWTFLWSVG</sequence>
<evidence type="ECO:0000256" key="1">
    <source>
        <dbReference type="ARBA" id="ARBA00022741"/>
    </source>
</evidence>
<dbReference type="EMBL" id="BLSC01000322">
    <property type="protein sequence ID" value="GFP38089.1"/>
    <property type="molecule type" value="Genomic_DNA"/>
</dbReference>
<gene>
    <name evidence="3" type="ORF">HKBW3S44_01769</name>
</gene>
<dbReference type="PANTHER" id="PTHR10457:SF7">
    <property type="entry name" value="GALACTOKINASE-RELATED"/>
    <property type="match status" value="1"/>
</dbReference>
<dbReference type="AlphaFoldDB" id="A0A6V8Q010"/>
<proteinExistence type="predicted"/>